<protein>
    <submittedName>
        <fullName evidence="10">Binding-protein-dependent transport systems inner membrane component</fullName>
    </submittedName>
</protein>
<dbReference type="InterPro" id="IPR035906">
    <property type="entry name" value="MetI-like_sf"/>
</dbReference>
<keyword evidence="4" id="KW-1003">Cell membrane</keyword>
<comment type="similarity">
    <text evidence="2">Belongs to the binding-protein-dependent transport system permease family. CysTW subfamily.</text>
</comment>
<dbReference type="PROSITE" id="PS50928">
    <property type="entry name" value="ABC_TM1"/>
    <property type="match status" value="1"/>
</dbReference>
<evidence type="ECO:0000256" key="8">
    <source>
        <dbReference type="RuleBase" id="RU363032"/>
    </source>
</evidence>
<sequence length="270" mass="29410">MLFKNKQNQPSAPIWLKTLAYGGLVFLHFPIVVIVINAFLASDGSHTHFTLHWFHVAFAREDVMSAIALSLKVAAFATSLAIIMGTMTAAALYRRNFFGKEAITTMLILPIALPGIITGIALLSAMNILDITPGFLTIVVSHATFCVVMIYNNVVARFRRMPHNLIEASMDLGADGFTTFRFIILPQLATALLAGALLAFALSFDELIVTIFTAGHEITLPIWLLNQLSRPRDAAITNVVAMMVMLVTAIPIIAAYYLTRGTESIAGSSR</sequence>
<dbReference type="InterPro" id="IPR051789">
    <property type="entry name" value="Bact_Polyamine_Transport"/>
</dbReference>
<evidence type="ECO:0000313" key="10">
    <source>
        <dbReference type="EMBL" id="ADI29419.1"/>
    </source>
</evidence>
<dbReference type="Gene3D" id="1.10.3720.10">
    <property type="entry name" value="MetI-like"/>
    <property type="match status" value="1"/>
</dbReference>
<dbReference type="GO" id="GO:0005886">
    <property type="term" value="C:plasma membrane"/>
    <property type="evidence" value="ECO:0007669"/>
    <property type="project" value="UniProtKB-SubCell"/>
</dbReference>
<dbReference type="STRING" id="666681.M301_1035"/>
<proteinExistence type="inferred from homology"/>
<dbReference type="eggNOG" id="COG1177">
    <property type="taxonomic scope" value="Bacteria"/>
</dbReference>
<evidence type="ECO:0000256" key="4">
    <source>
        <dbReference type="ARBA" id="ARBA00022475"/>
    </source>
</evidence>
<evidence type="ECO:0000256" key="6">
    <source>
        <dbReference type="ARBA" id="ARBA00022989"/>
    </source>
</evidence>
<feature type="transmembrane region" description="Helical" evidence="8">
    <location>
        <begin position="135"/>
        <end position="158"/>
    </location>
</feature>
<gene>
    <name evidence="10" type="ordered locus">M301_1035</name>
</gene>
<evidence type="ECO:0000256" key="7">
    <source>
        <dbReference type="ARBA" id="ARBA00023136"/>
    </source>
</evidence>
<dbReference type="PANTHER" id="PTHR43848:SF2">
    <property type="entry name" value="PUTRESCINE TRANSPORT SYSTEM PERMEASE PROTEIN POTI"/>
    <property type="match status" value="1"/>
</dbReference>
<dbReference type="InterPro" id="IPR000515">
    <property type="entry name" value="MetI-like"/>
</dbReference>
<keyword evidence="11" id="KW-1185">Reference proteome</keyword>
<evidence type="ECO:0000256" key="3">
    <source>
        <dbReference type="ARBA" id="ARBA00022448"/>
    </source>
</evidence>
<evidence type="ECO:0000259" key="9">
    <source>
        <dbReference type="PROSITE" id="PS50928"/>
    </source>
</evidence>
<evidence type="ECO:0000313" key="11">
    <source>
        <dbReference type="Proteomes" id="UP000000383"/>
    </source>
</evidence>
<dbReference type="KEGG" id="meh:M301_1035"/>
<dbReference type="RefSeq" id="WP_013147735.1">
    <property type="nucleotide sequence ID" value="NC_014207.1"/>
</dbReference>
<dbReference type="OrthoDB" id="9178195at2"/>
<feature type="transmembrane region" description="Helical" evidence="8">
    <location>
        <begin position="73"/>
        <end position="93"/>
    </location>
</feature>
<keyword evidence="3 8" id="KW-0813">Transport</keyword>
<feature type="transmembrane region" description="Helical" evidence="8">
    <location>
        <begin position="237"/>
        <end position="258"/>
    </location>
</feature>
<name>D7DQ48_METV0</name>
<dbReference type="Proteomes" id="UP000000383">
    <property type="component" value="Chromosome"/>
</dbReference>
<keyword evidence="7 8" id="KW-0472">Membrane</keyword>
<evidence type="ECO:0000256" key="5">
    <source>
        <dbReference type="ARBA" id="ARBA00022692"/>
    </source>
</evidence>
<dbReference type="HOGENOM" id="CLU_016047_3_0_4"/>
<evidence type="ECO:0000256" key="2">
    <source>
        <dbReference type="ARBA" id="ARBA00007069"/>
    </source>
</evidence>
<evidence type="ECO:0000256" key="1">
    <source>
        <dbReference type="ARBA" id="ARBA00004651"/>
    </source>
</evidence>
<accession>D7DQ48</accession>
<dbReference type="CDD" id="cd06261">
    <property type="entry name" value="TM_PBP2"/>
    <property type="match status" value="1"/>
</dbReference>
<dbReference type="GO" id="GO:0055085">
    <property type="term" value="P:transmembrane transport"/>
    <property type="evidence" value="ECO:0007669"/>
    <property type="project" value="InterPro"/>
</dbReference>
<reference evidence="10 11" key="2">
    <citation type="journal article" date="2011" name="J. Bacteriol.">
        <title>Genomes of three methylotrophs from a single niche uncover genetic and metabolic divergence of Methylophilaceae.</title>
        <authorList>
            <person name="Lapidus A."/>
            <person name="Clum A."/>
            <person name="Labutti K."/>
            <person name="Kaluzhnaya M.G."/>
            <person name="Lim S."/>
            <person name="Beck D.A."/>
            <person name="Glavina Del Rio T."/>
            <person name="Nolan M."/>
            <person name="Mavromatis K."/>
            <person name="Huntemann M."/>
            <person name="Lucas S."/>
            <person name="Lidstrom M.E."/>
            <person name="Ivanova N."/>
            <person name="Chistoserdova L."/>
        </authorList>
    </citation>
    <scope>NUCLEOTIDE SEQUENCE [LARGE SCALE GENOMIC DNA]</scope>
    <source>
        <strain evidence="10 11">301</strain>
    </source>
</reference>
<reference evidence="11" key="1">
    <citation type="submission" date="2010-05" db="EMBL/GenBank/DDBJ databases">
        <title>Complete sequence of Methylotenera sp. 301.</title>
        <authorList>
            <person name="Lucas S."/>
            <person name="Copeland A."/>
            <person name="Lapidus A."/>
            <person name="Cheng J.-F."/>
            <person name="Bruce D."/>
            <person name="Goodwin L."/>
            <person name="Pitluck S."/>
            <person name="Clum A."/>
            <person name="Land M."/>
            <person name="Hauser L."/>
            <person name="Kyrpides N."/>
            <person name="Ivanova N."/>
            <person name="Chistoservova L."/>
            <person name="Kalyuzhnaya M."/>
            <person name="Woyke T."/>
        </authorList>
    </citation>
    <scope>NUCLEOTIDE SEQUENCE [LARGE SCALE GENOMIC DNA]</scope>
    <source>
        <strain evidence="11">301</strain>
    </source>
</reference>
<keyword evidence="5 8" id="KW-0812">Transmembrane</keyword>
<dbReference type="EMBL" id="CP002056">
    <property type="protein sequence ID" value="ADI29419.1"/>
    <property type="molecule type" value="Genomic_DNA"/>
</dbReference>
<dbReference type="PANTHER" id="PTHR43848">
    <property type="entry name" value="PUTRESCINE TRANSPORT SYSTEM PERMEASE PROTEIN POTI"/>
    <property type="match status" value="1"/>
</dbReference>
<dbReference type="Pfam" id="PF00528">
    <property type="entry name" value="BPD_transp_1"/>
    <property type="match status" value="1"/>
</dbReference>
<dbReference type="AlphaFoldDB" id="D7DQ48"/>
<feature type="transmembrane region" description="Helical" evidence="8">
    <location>
        <begin position="21"/>
        <end position="41"/>
    </location>
</feature>
<organism evidence="10 11">
    <name type="scientific">Methylotenera versatilis (strain 301)</name>
    <dbReference type="NCBI Taxonomy" id="666681"/>
    <lineage>
        <taxon>Bacteria</taxon>
        <taxon>Pseudomonadati</taxon>
        <taxon>Pseudomonadota</taxon>
        <taxon>Betaproteobacteria</taxon>
        <taxon>Nitrosomonadales</taxon>
        <taxon>Methylophilaceae</taxon>
        <taxon>Methylotenera</taxon>
    </lineage>
</organism>
<comment type="subcellular location">
    <subcellularLocation>
        <location evidence="1 8">Cell membrane</location>
        <topology evidence="1 8">Multi-pass membrane protein</topology>
    </subcellularLocation>
</comment>
<feature type="domain" description="ABC transmembrane type-1" evidence="9">
    <location>
        <begin position="67"/>
        <end position="254"/>
    </location>
</feature>
<feature type="transmembrane region" description="Helical" evidence="8">
    <location>
        <begin position="207"/>
        <end position="225"/>
    </location>
</feature>
<keyword evidence="6 8" id="KW-1133">Transmembrane helix</keyword>
<feature type="transmembrane region" description="Helical" evidence="8">
    <location>
        <begin position="179"/>
        <end position="201"/>
    </location>
</feature>
<dbReference type="SUPFAM" id="SSF161098">
    <property type="entry name" value="MetI-like"/>
    <property type="match status" value="1"/>
</dbReference>
<feature type="transmembrane region" description="Helical" evidence="8">
    <location>
        <begin position="105"/>
        <end position="129"/>
    </location>
</feature>